<reference evidence="7 10" key="1">
    <citation type="submission" date="2016-04" db="EMBL/GenBank/DDBJ databases">
        <title>Genome analyses suggest a sexual origin of heterokaryosis in a supposedly ancient asexual fungus.</title>
        <authorList>
            <person name="Ropars J."/>
            <person name="Sedzielewska K."/>
            <person name="Noel J."/>
            <person name="Charron P."/>
            <person name="Farinelli L."/>
            <person name="Marton T."/>
            <person name="Kruger M."/>
            <person name="Pelin A."/>
            <person name="Brachmann A."/>
            <person name="Corradi N."/>
        </authorList>
    </citation>
    <scope>NUCLEOTIDE SEQUENCE [LARGE SCALE GENOMIC DNA]</scope>
    <source>
        <strain evidence="7 10">A5</strain>
    </source>
</reference>
<evidence type="ECO:0000256" key="2">
    <source>
        <dbReference type="ARBA" id="ARBA00004613"/>
    </source>
</evidence>
<evidence type="ECO:0000256" key="4">
    <source>
        <dbReference type="SAM" id="MobiDB-lite"/>
    </source>
</evidence>
<accession>A0A2I1EGB8</accession>
<evidence type="ECO:0000313" key="8">
    <source>
        <dbReference type="EMBL" id="PKC62225.1"/>
    </source>
</evidence>
<evidence type="ECO:0000313" key="6">
    <source>
        <dbReference type="EMBL" id="CAB5372406.1"/>
    </source>
</evidence>
<reference evidence="8 9" key="3">
    <citation type="submission" date="2017-10" db="EMBL/GenBank/DDBJ databases">
        <title>Extensive intraspecific genome diversity in a model arbuscular mycorrhizal fungus.</title>
        <authorList>
            <person name="Chen E.C.H."/>
            <person name="Morin E."/>
            <person name="Baudet D."/>
            <person name="Noel J."/>
            <person name="Ndikumana S."/>
            <person name="Charron P."/>
            <person name="St-Onge C."/>
            <person name="Giorgi J."/>
            <person name="Grigoriev I.V."/>
            <person name="Roux C."/>
            <person name="Martin F.M."/>
            <person name="Corradi N."/>
        </authorList>
    </citation>
    <scope>NUCLEOTIDE SEQUENCE [LARGE SCALE GENOMIC DNA]</scope>
    <source>
        <strain evidence="8 9">A1</strain>
    </source>
</reference>
<feature type="domain" description="Crinkler effector protein N-terminal" evidence="5">
    <location>
        <begin position="4"/>
        <end position="87"/>
    </location>
</feature>
<comment type="caution">
    <text evidence="7">The sequence shown here is derived from an EMBL/GenBank/DDBJ whole genome shotgun (WGS) entry which is preliminary data.</text>
</comment>
<keyword evidence="3" id="KW-0964">Secreted</keyword>
<evidence type="ECO:0000256" key="1">
    <source>
        <dbReference type="ARBA" id="ARBA00004340"/>
    </source>
</evidence>
<dbReference type="EMBL" id="CAGKOT010000030">
    <property type="protein sequence ID" value="CAB5372406.1"/>
    <property type="molecule type" value="Genomic_DNA"/>
</dbReference>
<proteinExistence type="predicted"/>
<evidence type="ECO:0000259" key="5">
    <source>
        <dbReference type="Pfam" id="PF20147"/>
    </source>
</evidence>
<dbReference type="VEuPathDB" id="FungiDB:FUN_023767"/>
<gene>
    <name evidence="6" type="ORF">CHRIB12_LOCUS13553</name>
    <name evidence="8" type="ORF">RhiirA1_424070</name>
    <name evidence="7" type="ORF">RhiirA5_355309</name>
</gene>
<reference evidence="7 10" key="2">
    <citation type="submission" date="2017-09" db="EMBL/GenBank/DDBJ databases">
        <title>Extensive intraspecific genome diversity in a model arbuscular mycorrhizal fungus.</title>
        <authorList>
            <person name="Chen E.C."/>
            <person name="Morin E."/>
            <person name="Beaudet D."/>
            <person name="Noel J."/>
            <person name="Ndikumana S."/>
            <person name="Charron P."/>
            <person name="St-Onge C."/>
            <person name="Giorgi J."/>
            <person name="Grigoriev I.V."/>
            <person name="Roux C."/>
            <person name="Martin F.M."/>
            <person name="Corradi N."/>
        </authorList>
    </citation>
    <scope>NUCLEOTIDE SEQUENCE [LARGE SCALE GENOMIC DNA]</scope>
    <source>
        <strain evidence="7 10">A5</strain>
    </source>
</reference>
<organism evidence="7 10">
    <name type="scientific">Rhizophagus irregularis</name>
    <dbReference type="NCBI Taxonomy" id="588596"/>
    <lineage>
        <taxon>Eukaryota</taxon>
        <taxon>Fungi</taxon>
        <taxon>Fungi incertae sedis</taxon>
        <taxon>Mucoromycota</taxon>
        <taxon>Glomeromycotina</taxon>
        <taxon>Glomeromycetes</taxon>
        <taxon>Glomerales</taxon>
        <taxon>Glomeraceae</taxon>
        <taxon>Rhizophagus</taxon>
    </lineage>
</organism>
<dbReference type="GO" id="GO:0043657">
    <property type="term" value="C:host cell"/>
    <property type="evidence" value="ECO:0007669"/>
    <property type="project" value="UniProtKB-SubCell"/>
</dbReference>
<comment type="subcellular location">
    <subcellularLocation>
        <location evidence="1">Host cell</location>
    </subcellularLocation>
    <subcellularLocation>
        <location evidence="2">Secreted</location>
    </subcellularLocation>
</comment>
<dbReference type="Pfam" id="PF20147">
    <property type="entry name" value="Crinkler"/>
    <property type="match status" value="1"/>
</dbReference>
<dbReference type="VEuPathDB" id="FungiDB:RhiirFUN_012448"/>
<dbReference type="GO" id="GO:0005576">
    <property type="term" value="C:extracellular region"/>
    <property type="evidence" value="ECO:0007669"/>
    <property type="project" value="UniProtKB-SubCell"/>
</dbReference>
<evidence type="ECO:0000313" key="7">
    <source>
        <dbReference type="EMBL" id="PKC10580.1"/>
    </source>
</evidence>
<dbReference type="Proteomes" id="UP000684084">
    <property type="component" value="Unassembled WGS sequence"/>
</dbReference>
<dbReference type="Proteomes" id="UP000232722">
    <property type="component" value="Unassembled WGS sequence"/>
</dbReference>
<sequence length="277" mass="31290">MSEVTILCFLQGIDGPFNVTVGKDDTIERLKKLILVRSEKSIATDEFRIWKVSVPADNIVGLQKVPAEVLDFVELLDNEKTVSDAVKIIRKDVIQVYMGKNVTSLRDELRELKALVHAQIQAQAQMCENIRILTDRLNCVKFSGTDSEVGNVTTGKSSSFSPPRKASKQPSGTLLRKLCEKKKIQIGDTLRYEKDGKSYDFRVIKIDRSNKPLFSCTYNDQKYEESNGDLEPLLRNALSKFTGQTVLYLRDVYDNTYLIRDNQEIGSLKTIKAELGS</sequence>
<dbReference type="AlphaFoldDB" id="A0A2I1EGB8"/>
<name>A0A2I1EGB8_9GLOM</name>
<dbReference type="Proteomes" id="UP000232688">
    <property type="component" value="Unassembled WGS sequence"/>
</dbReference>
<feature type="region of interest" description="Disordered" evidence="4">
    <location>
        <begin position="150"/>
        <end position="170"/>
    </location>
</feature>
<dbReference type="VEuPathDB" id="FungiDB:RhiirA1_424070"/>
<protein>
    <recommendedName>
        <fullName evidence="5">Crinkler effector protein N-terminal domain-containing protein</fullName>
    </recommendedName>
</protein>
<dbReference type="OrthoDB" id="2314503at2759"/>
<reference evidence="6" key="5">
    <citation type="submission" date="2020-05" db="EMBL/GenBank/DDBJ databases">
        <authorList>
            <person name="Rincon C."/>
            <person name="Sanders R I."/>
            <person name="Robbins C."/>
            <person name="Chaturvedi A."/>
        </authorList>
    </citation>
    <scope>NUCLEOTIDE SEQUENCE</scope>
    <source>
        <strain evidence="6">CHB12</strain>
    </source>
</reference>
<evidence type="ECO:0000256" key="3">
    <source>
        <dbReference type="ARBA" id="ARBA00022525"/>
    </source>
</evidence>
<reference evidence="8 9" key="4">
    <citation type="submission" date="2017-10" db="EMBL/GenBank/DDBJ databases">
        <title>Genome analyses suggest a sexual origin of heterokaryosis in a supposedly ancient asexual fungus.</title>
        <authorList>
            <person name="Corradi N."/>
            <person name="Sedzielewska K."/>
            <person name="Noel J."/>
            <person name="Charron P."/>
            <person name="Farinelli L."/>
            <person name="Marton T."/>
            <person name="Kruger M."/>
            <person name="Pelin A."/>
            <person name="Brachmann A."/>
            <person name="Corradi N."/>
        </authorList>
    </citation>
    <scope>NUCLEOTIDE SEQUENCE [LARGE SCALE GENOMIC DNA]</scope>
    <source>
        <strain evidence="8 9">A1</strain>
    </source>
</reference>
<dbReference type="InterPro" id="IPR045379">
    <property type="entry name" value="Crinkler_N"/>
</dbReference>
<dbReference type="EMBL" id="LLXJ01000370">
    <property type="protein sequence ID" value="PKC10580.1"/>
    <property type="molecule type" value="Genomic_DNA"/>
</dbReference>
<feature type="compositionally biased region" description="Polar residues" evidence="4">
    <location>
        <begin position="150"/>
        <end position="161"/>
    </location>
</feature>
<evidence type="ECO:0000313" key="10">
    <source>
        <dbReference type="Proteomes" id="UP000232722"/>
    </source>
</evidence>
<evidence type="ECO:0000313" key="9">
    <source>
        <dbReference type="Proteomes" id="UP000232688"/>
    </source>
</evidence>
<dbReference type="VEuPathDB" id="FungiDB:FUN_016637"/>
<dbReference type="EMBL" id="LLXH01000886">
    <property type="protein sequence ID" value="PKC62225.1"/>
    <property type="molecule type" value="Genomic_DNA"/>
</dbReference>